<keyword evidence="3" id="KW-0677">Repeat</keyword>
<dbReference type="Pfam" id="PF13855">
    <property type="entry name" value="LRR_8"/>
    <property type="match status" value="1"/>
</dbReference>
<sequence length="388" mass="42687">MRRINVLMFCVLCVFSNFATARISGQPCNCTNEVIDCSNRNKSQVHLEEKCSNATSGNFEQNSLSDYPDMLKFFTEVSMASNLLTRLPNITHLNANIMVLELSGNMIANSSTELQQFSSLQILDVSDNRLGSLEFLPEPCLLVNFTADYNYIASLQGPLSSCTQLRYLSLNGNEVASIPANMFAGMADLRILSLSDNPLGTLSGDVFRGPLKLNSLFLSATELTAIPRRLFSGTPELKFLYLSRNRLRDFPSQPIRELAALQELSIWGNRITELPTLSNCCPQLQKVDLDMNEVRAPSEEAVLSFVRGNASTLLLKNNPLQPHALRWALASPALQPFVQQDNCACGGLHLSHAPLNARAGVRWCVRVPCGPSATHADWIAAVNTSHAL</sequence>
<dbReference type="Proteomes" id="UP001378592">
    <property type="component" value="Unassembled WGS sequence"/>
</dbReference>
<dbReference type="InterPro" id="IPR032675">
    <property type="entry name" value="LRR_dom_sf"/>
</dbReference>
<evidence type="ECO:0000313" key="5">
    <source>
        <dbReference type="EMBL" id="KAK7866690.1"/>
    </source>
</evidence>
<dbReference type="InterPro" id="IPR050328">
    <property type="entry name" value="Dev_Immune_Receptor"/>
</dbReference>
<name>A0AAN9VR91_9ORTH</name>
<dbReference type="Gene3D" id="3.80.10.10">
    <property type="entry name" value="Ribonuclease Inhibitor"/>
    <property type="match status" value="2"/>
</dbReference>
<protein>
    <submittedName>
        <fullName evidence="5">Uncharacterized protein</fullName>
    </submittedName>
</protein>
<dbReference type="SUPFAM" id="SSF52058">
    <property type="entry name" value="L domain-like"/>
    <property type="match status" value="1"/>
</dbReference>
<comment type="caution">
    <text evidence="5">The sequence shown here is derived from an EMBL/GenBank/DDBJ whole genome shotgun (WGS) entry which is preliminary data.</text>
</comment>
<organism evidence="5 6">
    <name type="scientific">Gryllus longicercus</name>
    <dbReference type="NCBI Taxonomy" id="2509291"/>
    <lineage>
        <taxon>Eukaryota</taxon>
        <taxon>Metazoa</taxon>
        <taxon>Ecdysozoa</taxon>
        <taxon>Arthropoda</taxon>
        <taxon>Hexapoda</taxon>
        <taxon>Insecta</taxon>
        <taxon>Pterygota</taxon>
        <taxon>Neoptera</taxon>
        <taxon>Polyneoptera</taxon>
        <taxon>Orthoptera</taxon>
        <taxon>Ensifera</taxon>
        <taxon>Gryllidea</taxon>
        <taxon>Grylloidea</taxon>
        <taxon>Gryllidae</taxon>
        <taxon>Gryllinae</taxon>
        <taxon>Gryllus</taxon>
    </lineage>
</organism>
<evidence type="ECO:0000256" key="2">
    <source>
        <dbReference type="ARBA" id="ARBA00022729"/>
    </source>
</evidence>
<dbReference type="GO" id="GO:0005615">
    <property type="term" value="C:extracellular space"/>
    <property type="evidence" value="ECO:0007669"/>
    <property type="project" value="TreeGrafter"/>
</dbReference>
<accession>A0AAN9VR91</accession>
<reference evidence="5 6" key="1">
    <citation type="submission" date="2024-03" db="EMBL/GenBank/DDBJ databases">
        <title>The genome assembly and annotation of the cricket Gryllus longicercus Weissman &amp; Gray.</title>
        <authorList>
            <person name="Szrajer S."/>
            <person name="Gray D."/>
            <person name="Ylla G."/>
        </authorList>
    </citation>
    <scope>NUCLEOTIDE SEQUENCE [LARGE SCALE GENOMIC DNA]</scope>
    <source>
        <strain evidence="5">DAG 2021-001</strain>
        <tissue evidence="5">Whole body minus gut</tissue>
    </source>
</reference>
<dbReference type="AlphaFoldDB" id="A0AAN9VR91"/>
<feature type="chain" id="PRO_5042819468" evidence="4">
    <location>
        <begin position="22"/>
        <end position="388"/>
    </location>
</feature>
<keyword evidence="6" id="KW-1185">Reference proteome</keyword>
<gene>
    <name evidence="5" type="ORF">R5R35_003231</name>
</gene>
<dbReference type="SMART" id="SM00364">
    <property type="entry name" value="LRR_BAC"/>
    <property type="match status" value="3"/>
</dbReference>
<proteinExistence type="predicted"/>
<dbReference type="GO" id="GO:0031012">
    <property type="term" value="C:extracellular matrix"/>
    <property type="evidence" value="ECO:0007669"/>
    <property type="project" value="TreeGrafter"/>
</dbReference>
<keyword evidence="1" id="KW-0433">Leucine-rich repeat</keyword>
<evidence type="ECO:0000313" key="6">
    <source>
        <dbReference type="Proteomes" id="UP001378592"/>
    </source>
</evidence>
<dbReference type="InterPro" id="IPR001611">
    <property type="entry name" value="Leu-rich_rpt"/>
</dbReference>
<dbReference type="PROSITE" id="PS51450">
    <property type="entry name" value="LRR"/>
    <property type="match status" value="2"/>
</dbReference>
<dbReference type="SMART" id="SM00369">
    <property type="entry name" value="LRR_TYP"/>
    <property type="match status" value="6"/>
</dbReference>
<keyword evidence="2 4" id="KW-0732">Signal</keyword>
<feature type="signal peptide" evidence="4">
    <location>
        <begin position="1"/>
        <end position="21"/>
    </location>
</feature>
<evidence type="ECO:0000256" key="4">
    <source>
        <dbReference type="SAM" id="SignalP"/>
    </source>
</evidence>
<evidence type="ECO:0000256" key="1">
    <source>
        <dbReference type="ARBA" id="ARBA00022614"/>
    </source>
</evidence>
<dbReference type="PANTHER" id="PTHR24373:SF398">
    <property type="entry name" value="LEUCINE-RICH REPEAT-CONTAINING G-PROTEIN COUPLED RECEPTOR 6"/>
    <property type="match status" value="1"/>
</dbReference>
<dbReference type="InterPro" id="IPR003591">
    <property type="entry name" value="Leu-rich_rpt_typical-subtyp"/>
</dbReference>
<dbReference type="PANTHER" id="PTHR24373">
    <property type="entry name" value="SLIT RELATED LEUCINE-RICH REPEAT NEURONAL PROTEIN"/>
    <property type="match status" value="1"/>
</dbReference>
<evidence type="ECO:0000256" key="3">
    <source>
        <dbReference type="ARBA" id="ARBA00022737"/>
    </source>
</evidence>
<dbReference type="EMBL" id="JAZDUA010000139">
    <property type="protein sequence ID" value="KAK7866690.1"/>
    <property type="molecule type" value="Genomic_DNA"/>
</dbReference>